<dbReference type="Pfam" id="PF04923">
    <property type="entry name" value="Ninjurin"/>
    <property type="match status" value="1"/>
</dbReference>
<evidence type="ECO:0000256" key="7">
    <source>
        <dbReference type="SAM" id="Phobius"/>
    </source>
</evidence>
<evidence type="ECO:0000256" key="2">
    <source>
        <dbReference type="ARBA" id="ARBA00008141"/>
    </source>
</evidence>
<name>A0AAV8W3R1_9CUCU</name>
<dbReference type="GO" id="GO:0042246">
    <property type="term" value="P:tissue regeneration"/>
    <property type="evidence" value="ECO:0007669"/>
    <property type="project" value="InterPro"/>
</dbReference>
<dbReference type="PANTHER" id="PTHR12316">
    <property type="entry name" value="NINJURIN-RELATED"/>
    <property type="match status" value="1"/>
</dbReference>
<keyword evidence="4" id="KW-0130">Cell adhesion</keyword>
<evidence type="ECO:0000256" key="3">
    <source>
        <dbReference type="ARBA" id="ARBA00022692"/>
    </source>
</evidence>
<dbReference type="AlphaFoldDB" id="A0AAV8W3R1"/>
<evidence type="ECO:0000313" key="8">
    <source>
        <dbReference type="EMBL" id="KAJ8920660.1"/>
    </source>
</evidence>
<keyword evidence="3 7" id="KW-0812">Transmembrane</keyword>
<keyword evidence="9" id="KW-1185">Reference proteome</keyword>
<dbReference type="PANTHER" id="PTHR12316:SF20">
    <property type="entry name" value="NINJURIN-A"/>
    <property type="match status" value="1"/>
</dbReference>
<evidence type="ECO:0000313" key="9">
    <source>
        <dbReference type="Proteomes" id="UP001159042"/>
    </source>
</evidence>
<sequence length="61" mass="6618">MLICTTVAVGIGLIWNATYNVKDKRQICFANKINNFTVIGIFLVTVVNVFISAFGVANPPS</sequence>
<dbReference type="InterPro" id="IPR007007">
    <property type="entry name" value="Ninjurin"/>
</dbReference>
<accession>A0AAV8W3R1</accession>
<organism evidence="8 9">
    <name type="scientific">Exocentrus adspersus</name>
    <dbReference type="NCBI Taxonomy" id="1586481"/>
    <lineage>
        <taxon>Eukaryota</taxon>
        <taxon>Metazoa</taxon>
        <taxon>Ecdysozoa</taxon>
        <taxon>Arthropoda</taxon>
        <taxon>Hexapoda</taxon>
        <taxon>Insecta</taxon>
        <taxon>Pterygota</taxon>
        <taxon>Neoptera</taxon>
        <taxon>Endopterygota</taxon>
        <taxon>Coleoptera</taxon>
        <taxon>Polyphaga</taxon>
        <taxon>Cucujiformia</taxon>
        <taxon>Chrysomeloidea</taxon>
        <taxon>Cerambycidae</taxon>
        <taxon>Lamiinae</taxon>
        <taxon>Acanthocinini</taxon>
        <taxon>Exocentrus</taxon>
    </lineage>
</organism>
<gene>
    <name evidence="8" type="ORF">NQ315_004799</name>
</gene>
<comment type="similarity">
    <text evidence="2">Belongs to the ninjurin family.</text>
</comment>
<dbReference type="GO" id="GO:0016020">
    <property type="term" value="C:membrane"/>
    <property type="evidence" value="ECO:0007669"/>
    <property type="project" value="UniProtKB-SubCell"/>
</dbReference>
<keyword evidence="6 7" id="KW-0472">Membrane</keyword>
<evidence type="ECO:0000256" key="4">
    <source>
        <dbReference type="ARBA" id="ARBA00022889"/>
    </source>
</evidence>
<proteinExistence type="inferred from homology"/>
<comment type="subcellular location">
    <subcellularLocation>
        <location evidence="1">Membrane</location>
        <topology evidence="1">Multi-pass membrane protein</topology>
    </subcellularLocation>
</comment>
<dbReference type="GO" id="GO:0007155">
    <property type="term" value="P:cell adhesion"/>
    <property type="evidence" value="ECO:0007669"/>
    <property type="project" value="UniProtKB-KW"/>
</dbReference>
<feature type="transmembrane region" description="Helical" evidence="7">
    <location>
        <begin position="33"/>
        <end position="57"/>
    </location>
</feature>
<dbReference type="Proteomes" id="UP001159042">
    <property type="component" value="Unassembled WGS sequence"/>
</dbReference>
<protein>
    <submittedName>
        <fullName evidence="8">Uncharacterized protein</fullName>
    </submittedName>
</protein>
<dbReference type="EMBL" id="JANEYG010000013">
    <property type="protein sequence ID" value="KAJ8920660.1"/>
    <property type="molecule type" value="Genomic_DNA"/>
</dbReference>
<comment type="caution">
    <text evidence="8">The sequence shown here is derived from an EMBL/GenBank/DDBJ whole genome shotgun (WGS) entry which is preliminary data.</text>
</comment>
<keyword evidence="5 7" id="KW-1133">Transmembrane helix</keyword>
<reference evidence="8 9" key="1">
    <citation type="journal article" date="2023" name="Insect Mol. Biol.">
        <title>Genome sequencing provides insights into the evolution of gene families encoding plant cell wall-degrading enzymes in longhorned beetles.</title>
        <authorList>
            <person name="Shin N.R."/>
            <person name="Okamura Y."/>
            <person name="Kirsch R."/>
            <person name="Pauchet Y."/>
        </authorList>
    </citation>
    <scope>NUCLEOTIDE SEQUENCE [LARGE SCALE GENOMIC DNA]</scope>
    <source>
        <strain evidence="8">EAD_L_NR</strain>
    </source>
</reference>
<evidence type="ECO:0000256" key="5">
    <source>
        <dbReference type="ARBA" id="ARBA00022989"/>
    </source>
</evidence>
<evidence type="ECO:0000256" key="1">
    <source>
        <dbReference type="ARBA" id="ARBA00004141"/>
    </source>
</evidence>
<evidence type="ECO:0000256" key="6">
    <source>
        <dbReference type="ARBA" id="ARBA00023136"/>
    </source>
</evidence>